<comment type="similarity">
    <text evidence="1">Belongs to the LytR/CpsA/Psr (LCP) family.</text>
</comment>
<evidence type="ECO:0000259" key="4">
    <source>
        <dbReference type="Pfam" id="PF03816"/>
    </source>
</evidence>
<organism evidence="5 6">
    <name type="scientific">Streptomyces fimbriatus</name>
    <dbReference type="NCBI Taxonomy" id="68197"/>
    <lineage>
        <taxon>Bacteria</taxon>
        <taxon>Bacillati</taxon>
        <taxon>Actinomycetota</taxon>
        <taxon>Actinomycetes</taxon>
        <taxon>Kitasatosporales</taxon>
        <taxon>Streptomycetaceae</taxon>
        <taxon>Streptomyces</taxon>
    </lineage>
</organism>
<gene>
    <name evidence="5" type="ORF">ACFPN6_14975</name>
</gene>
<protein>
    <submittedName>
        <fullName evidence="5">LCP family protein</fullName>
    </submittedName>
</protein>
<dbReference type="Pfam" id="PF03816">
    <property type="entry name" value="LytR_cpsA_psr"/>
    <property type="match status" value="1"/>
</dbReference>
<dbReference type="Gene3D" id="3.40.630.190">
    <property type="entry name" value="LCP protein"/>
    <property type="match status" value="1"/>
</dbReference>
<accession>A0ABW0D9H9</accession>
<keyword evidence="3" id="KW-0812">Transmembrane</keyword>
<name>A0ABW0D9H9_STRFI</name>
<evidence type="ECO:0000313" key="5">
    <source>
        <dbReference type="EMBL" id="MFC5225880.1"/>
    </source>
</evidence>
<keyword evidence="6" id="KW-1185">Reference proteome</keyword>
<dbReference type="InterPro" id="IPR004474">
    <property type="entry name" value="LytR_CpsA_psr"/>
</dbReference>
<dbReference type="PANTHER" id="PTHR33392:SF6">
    <property type="entry name" value="POLYISOPRENYL-TEICHOIC ACID--PEPTIDOGLYCAN TEICHOIC ACID TRANSFERASE TAGU"/>
    <property type="match status" value="1"/>
</dbReference>
<evidence type="ECO:0000256" key="1">
    <source>
        <dbReference type="ARBA" id="ARBA00006068"/>
    </source>
</evidence>
<feature type="compositionally biased region" description="Gly residues" evidence="2">
    <location>
        <begin position="80"/>
        <end position="93"/>
    </location>
</feature>
<reference evidence="6" key="1">
    <citation type="journal article" date="2019" name="Int. J. Syst. Evol. Microbiol.">
        <title>The Global Catalogue of Microorganisms (GCM) 10K type strain sequencing project: providing services to taxonomists for standard genome sequencing and annotation.</title>
        <authorList>
            <consortium name="The Broad Institute Genomics Platform"/>
            <consortium name="The Broad Institute Genome Sequencing Center for Infectious Disease"/>
            <person name="Wu L."/>
            <person name="Ma J."/>
        </authorList>
    </citation>
    <scope>NUCLEOTIDE SEQUENCE [LARGE SCALE GENOMIC DNA]</scope>
    <source>
        <strain evidence="6">CCM 8479</strain>
    </source>
</reference>
<comment type="caution">
    <text evidence="5">The sequence shown here is derived from an EMBL/GenBank/DDBJ whole genome shotgun (WGS) entry which is preliminary data.</text>
</comment>
<dbReference type="InterPro" id="IPR050922">
    <property type="entry name" value="LytR/CpsA/Psr_CW_biosynth"/>
</dbReference>
<keyword evidence="3" id="KW-1133">Transmembrane helix</keyword>
<feature type="region of interest" description="Disordered" evidence="2">
    <location>
        <begin position="1"/>
        <end position="101"/>
    </location>
</feature>
<dbReference type="PANTHER" id="PTHR33392">
    <property type="entry name" value="POLYISOPRENYL-TEICHOIC ACID--PEPTIDOGLYCAN TEICHOIC ACID TRANSFERASE TAGU"/>
    <property type="match status" value="1"/>
</dbReference>
<feature type="transmembrane region" description="Helical" evidence="3">
    <location>
        <begin position="109"/>
        <end position="129"/>
    </location>
</feature>
<proteinExistence type="inferred from homology"/>
<evidence type="ECO:0000313" key="6">
    <source>
        <dbReference type="Proteomes" id="UP001596156"/>
    </source>
</evidence>
<keyword evidence="3" id="KW-0472">Membrane</keyword>
<dbReference type="RefSeq" id="WP_309061913.1">
    <property type="nucleotide sequence ID" value="NZ_BAAASS010000006.1"/>
</dbReference>
<evidence type="ECO:0000256" key="3">
    <source>
        <dbReference type="SAM" id="Phobius"/>
    </source>
</evidence>
<dbReference type="EMBL" id="JBHSKL010000016">
    <property type="protein sequence ID" value="MFC5225880.1"/>
    <property type="molecule type" value="Genomic_DNA"/>
</dbReference>
<feature type="domain" description="Cell envelope-related transcriptional attenuator" evidence="4">
    <location>
        <begin position="182"/>
        <end position="336"/>
    </location>
</feature>
<sequence>MNDWPEAWSDDNRGSRYGRGSASAQPESARVMRQVRRGPAAPPGQGAYGGVPQQPSYVDGRGHGPDGYDSGYNTGQVYGTPGGGGTGRPGGDAGHAPRPAPDWRRRIKWTAITVATVLVVTTVGTYFWADSKLNRDVDLSTVIDRPEKGEGTNYLIVGSDSRAGMSDEEKKKLHTGSAEGKRTDSMMILHTGDNGSTLISLPRDSNVTIPEFKGSESGKTRPAMGANKLNAAYSIDGPTLLVRTVEFNTGLRIDHYVEIGFAGFANIVDAVGGVEMDIPQDIKDTKSGADLKKGRQTLNGEEALAFVRTRYALAGSDLDRTKNQQKFLSALANQVATPSTVLNPFKLYPTMGAGLDSLVVDKDMGLFDLAGMFWAMKGVSGGEGTSMNMPISGSAGNGNLQWDMPKVKTLVEQLKNDEKVTVSGN</sequence>
<dbReference type="NCBIfam" id="TIGR00350">
    <property type="entry name" value="lytR_cpsA_psr"/>
    <property type="match status" value="1"/>
</dbReference>
<dbReference type="Proteomes" id="UP001596156">
    <property type="component" value="Unassembled WGS sequence"/>
</dbReference>
<evidence type="ECO:0000256" key="2">
    <source>
        <dbReference type="SAM" id="MobiDB-lite"/>
    </source>
</evidence>